<reference evidence="2 3" key="1">
    <citation type="submission" date="2020-08" db="EMBL/GenBank/DDBJ databases">
        <authorList>
            <person name="Hejnol A."/>
        </authorList>
    </citation>
    <scope>NUCLEOTIDE SEQUENCE [LARGE SCALE GENOMIC DNA]</scope>
</reference>
<dbReference type="Proteomes" id="UP000549394">
    <property type="component" value="Unassembled WGS sequence"/>
</dbReference>
<dbReference type="AlphaFoldDB" id="A0A7I8VWU5"/>
<organism evidence="2 3">
    <name type="scientific">Dimorphilus gyrociliatus</name>
    <dbReference type="NCBI Taxonomy" id="2664684"/>
    <lineage>
        <taxon>Eukaryota</taxon>
        <taxon>Metazoa</taxon>
        <taxon>Spiralia</taxon>
        <taxon>Lophotrochozoa</taxon>
        <taxon>Annelida</taxon>
        <taxon>Polychaeta</taxon>
        <taxon>Polychaeta incertae sedis</taxon>
        <taxon>Dinophilidae</taxon>
        <taxon>Dimorphilus</taxon>
    </lineage>
</organism>
<keyword evidence="1" id="KW-0175">Coiled coil</keyword>
<dbReference type="EMBL" id="CAJFCJ010000011">
    <property type="protein sequence ID" value="CAD5119983.1"/>
    <property type="molecule type" value="Genomic_DNA"/>
</dbReference>
<protein>
    <submittedName>
        <fullName evidence="2">DgyrCDS8568</fullName>
    </submittedName>
</protein>
<name>A0A7I8VWU5_9ANNE</name>
<evidence type="ECO:0000313" key="2">
    <source>
        <dbReference type="EMBL" id="CAD5119983.1"/>
    </source>
</evidence>
<feature type="coiled-coil region" evidence="1">
    <location>
        <begin position="113"/>
        <end position="140"/>
    </location>
</feature>
<sequence length="190" mass="22350">MADSLGFKKRWNNIQHTKALEVERERTMKNLVKNSNKMQRKLRQLEQSKYEKKLTNLQFHKAATSFSMSRPSSAASEYAYKSLENSGIRIRKCWAGEPEAINSVRRKLKTPDERNLEKFLQQAEKDVLEEEKEKKEEEYHRFIPPYPVHFRSSKKERVPKSTAEVKSEEIDFGKQLVIERPISGSYQTAK</sequence>
<comment type="caution">
    <text evidence="2">The sequence shown here is derived from an EMBL/GenBank/DDBJ whole genome shotgun (WGS) entry which is preliminary data.</text>
</comment>
<evidence type="ECO:0000256" key="1">
    <source>
        <dbReference type="SAM" id="Coils"/>
    </source>
</evidence>
<evidence type="ECO:0000313" key="3">
    <source>
        <dbReference type="Proteomes" id="UP000549394"/>
    </source>
</evidence>
<proteinExistence type="predicted"/>
<accession>A0A7I8VWU5</accession>
<keyword evidence="3" id="KW-1185">Reference proteome</keyword>
<gene>
    <name evidence="2" type="ORF">DGYR_LOCUS8148</name>
</gene>